<comment type="caution">
    <text evidence="3">The sequence shown here is derived from an EMBL/GenBank/DDBJ whole genome shotgun (WGS) entry which is preliminary data.</text>
</comment>
<dbReference type="Pfam" id="PF13579">
    <property type="entry name" value="Glyco_trans_4_4"/>
    <property type="match status" value="1"/>
</dbReference>
<dbReference type="InterPro" id="IPR001296">
    <property type="entry name" value="Glyco_trans_1"/>
</dbReference>
<evidence type="ECO:0000259" key="1">
    <source>
        <dbReference type="Pfam" id="PF00534"/>
    </source>
</evidence>
<feature type="domain" description="Glycosyltransferase subfamily 4-like N-terminal" evidence="2">
    <location>
        <begin position="16"/>
        <end position="176"/>
    </location>
</feature>
<reference evidence="4" key="2">
    <citation type="submission" date="2023-07" db="EMBL/GenBank/DDBJ databases">
        <authorList>
            <person name="Jung D.-H."/>
        </authorList>
    </citation>
    <scope>NUCLEOTIDE SEQUENCE [LARGE SCALE GENOMIC DNA]</scope>
    <source>
        <strain evidence="4">JA-25</strain>
    </source>
</reference>
<dbReference type="InterPro" id="IPR028098">
    <property type="entry name" value="Glyco_trans_4-like_N"/>
</dbReference>
<evidence type="ECO:0000259" key="2">
    <source>
        <dbReference type="Pfam" id="PF13579"/>
    </source>
</evidence>
<dbReference type="SUPFAM" id="SSF53756">
    <property type="entry name" value="UDP-Glycosyltransferase/glycogen phosphorylase"/>
    <property type="match status" value="1"/>
</dbReference>
<evidence type="ECO:0000313" key="3">
    <source>
        <dbReference type="EMBL" id="NID12790.1"/>
    </source>
</evidence>
<evidence type="ECO:0000313" key="4">
    <source>
        <dbReference type="Proteomes" id="UP000606008"/>
    </source>
</evidence>
<organism evidence="3 4">
    <name type="scientific">Fibrivirga algicola</name>
    <dbReference type="NCBI Taxonomy" id="2950420"/>
    <lineage>
        <taxon>Bacteria</taxon>
        <taxon>Pseudomonadati</taxon>
        <taxon>Bacteroidota</taxon>
        <taxon>Cytophagia</taxon>
        <taxon>Cytophagales</taxon>
        <taxon>Spirosomataceae</taxon>
        <taxon>Fibrivirga</taxon>
    </lineage>
</organism>
<accession>A0ABX0QK02</accession>
<reference evidence="4" key="1">
    <citation type="submission" date="2019-09" db="EMBL/GenBank/DDBJ databases">
        <authorList>
            <person name="Jung D.-H."/>
        </authorList>
    </citation>
    <scope>NUCLEOTIDE SEQUENCE [LARGE SCALE GENOMIC DNA]</scope>
    <source>
        <strain evidence="4">JA-25</strain>
    </source>
</reference>
<dbReference type="PANTHER" id="PTHR12526:SF637">
    <property type="entry name" value="GLYCOSYLTRANSFERASE EPSF-RELATED"/>
    <property type="match status" value="1"/>
</dbReference>
<protein>
    <submittedName>
        <fullName evidence="3">Glycosyltransferase</fullName>
    </submittedName>
</protein>
<dbReference type="Pfam" id="PF00534">
    <property type="entry name" value="Glycos_transf_1"/>
    <property type="match status" value="1"/>
</dbReference>
<dbReference type="PANTHER" id="PTHR12526">
    <property type="entry name" value="GLYCOSYLTRANSFERASE"/>
    <property type="match status" value="1"/>
</dbReference>
<feature type="domain" description="Glycosyl transferase family 1" evidence="1">
    <location>
        <begin position="193"/>
        <end position="346"/>
    </location>
</feature>
<name>A0ABX0QK02_9BACT</name>
<dbReference type="EMBL" id="WAEL01000008">
    <property type="protein sequence ID" value="NID12790.1"/>
    <property type="molecule type" value="Genomic_DNA"/>
</dbReference>
<dbReference type="Proteomes" id="UP000606008">
    <property type="component" value="Unassembled WGS sequence"/>
</dbReference>
<proteinExistence type="predicted"/>
<gene>
    <name evidence="3" type="ORF">F7231_21645</name>
</gene>
<sequence length="384" mass="41837">MHILYPIGTFYPAQSGGPSNSVYWLAKAMVREGVRVTVVATATDQPGSTPRHCWVSSDAGRVRYVPSRFHNLPLGAIQQAWRLFPTADIVHLTSLFYPLSLVLGLLAIWQRKVVVWSPRGELAPAALATRPILKRAVLHLLARVTQAVTFHTTSPDETKQVQACFGTTARLIELPNYIDLPPRVAPPDTGQPTPYLLYLGRLHPIKALDRLLDALALSPVFGRGPWQLRLVGADTEGYGSLLRQQATDLGLADRVSFEAPVSGEAKQTLLAGAYALILPSHTENFGNVVVEALAQGTPVIASTGTPWAILPANEAGFWVPNHPTELARALDTSLSLPAATYGRYRQQASALARQQFDSTTNSYRWLSTYQALTTNTLSSQLCAE</sequence>
<keyword evidence="4" id="KW-1185">Reference proteome</keyword>
<dbReference type="RefSeq" id="WP_166693494.1">
    <property type="nucleotide sequence ID" value="NZ_WAEL01000008.1"/>
</dbReference>
<dbReference type="Gene3D" id="3.40.50.2000">
    <property type="entry name" value="Glycogen Phosphorylase B"/>
    <property type="match status" value="2"/>
</dbReference>